<reference evidence="1 2" key="2">
    <citation type="submission" date="2018-11" db="EMBL/GenBank/DDBJ databases">
        <authorList>
            <consortium name="Pathogen Informatics"/>
        </authorList>
    </citation>
    <scope>NUCLEOTIDE SEQUENCE [LARGE SCALE GENOMIC DNA]</scope>
    <source>
        <strain evidence="1 2">Egypt</strain>
    </source>
</reference>
<organism evidence="3">
    <name type="scientific">Echinostoma caproni</name>
    <dbReference type="NCBI Taxonomy" id="27848"/>
    <lineage>
        <taxon>Eukaryota</taxon>
        <taxon>Metazoa</taxon>
        <taxon>Spiralia</taxon>
        <taxon>Lophotrochozoa</taxon>
        <taxon>Platyhelminthes</taxon>
        <taxon>Trematoda</taxon>
        <taxon>Digenea</taxon>
        <taxon>Plagiorchiida</taxon>
        <taxon>Echinostomata</taxon>
        <taxon>Echinostomatoidea</taxon>
        <taxon>Echinostomatidae</taxon>
        <taxon>Echinostoma</taxon>
    </lineage>
</organism>
<dbReference type="WBParaSite" id="ECPE_0001236101-mRNA-1">
    <property type="protein sequence ID" value="ECPE_0001236101-mRNA-1"/>
    <property type="gene ID" value="ECPE_0001236101"/>
</dbReference>
<proteinExistence type="predicted"/>
<evidence type="ECO:0000313" key="2">
    <source>
        <dbReference type="Proteomes" id="UP000272942"/>
    </source>
</evidence>
<evidence type="ECO:0000313" key="1">
    <source>
        <dbReference type="EMBL" id="VDP89597.1"/>
    </source>
</evidence>
<dbReference type="Proteomes" id="UP000272942">
    <property type="component" value="Unassembled WGS sequence"/>
</dbReference>
<sequence>MDQADSFVAATWDDEMGLFSTRITLPGDTYFLEITLFHRLNALYQSAKFLLDETVEEAGYGFLLADIIIHDTWTKKLGHYNAPSDVGGKAWTAVSLSNFTRGNESRGHHGIPYSAFLVASCLDAARELEGVDAIPSRN</sequence>
<name>A0A183AZE0_9TREM</name>
<evidence type="ECO:0000313" key="3">
    <source>
        <dbReference type="WBParaSite" id="ECPE_0001236101-mRNA-1"/>
    </source>
</evidence>
<keyword evidence="2" id="KW-1185">Reference proteome</keyword>
<accession>A0A183AZE0</accession>
<dbReference type="AlphaFoldDB" id="A0A183AZE0"/>
<gene>
    <name evidence="1" type="ORF">ECPE_LOCUS12325</name>
</gene>
<protein>
    <submittedName>
        <fullName evidence="3">PEROXIDASE_4 domain-containing protein</fullName>
    </submittedName>
</protein>
<dbReference type="EMBL" id="UZAN01052643">
    <property type="protein sequence ID" value="VDP89597.1"/>
    <property type="molecule type" value="Genomic_DNA"/>
</dbReference>
<reference evidence="3" key="1">
    <citation type="submission" date="2016-06" db="UniProtKB">
        <authorList>
            <consortium name="WormBaseParasite"/>
        </authorList>
    </citation>
    <scope>IDENTIFICATION</scope>
</reference>
<dbReference type="OrthoDB" id="2131567at2759"/>